<dbReference type="KEGG" id="ibu:IB211_03367"/>
<dbReference type="FunFam" id="3.90.1530.30:FF:000001">
    <property type="entry name" value="Chromosome partitioning protein ParB"/>
    <property type="match status" value="1"/>
</dbReference>
<dbReference type="SUPFAM" id="SSF110849">
    <property type="entry name" value="ParB/Sulfiredoxin"/>
    <property type="match status" value="1"/>
</dbReference>
<evidence type="ECO:0000256" key="1">
    <source>
        <dbReference type="ARBA" id="ARBA00004453"/>
    </source>
</evidence>
<dbReference type="InterPro" id="IPR050336">
    <property type="entry name" value="Chromosome_partition/occlusion"/>
</dbReference>
<feature type="domain" description="ParB-like N-terminal" evidence="5">
    <location>
        <begin position="16"/>
        <end position="105"/>
    </location>
</feature>
<dbReference type="RefSeq" id="WP_033117599.1">
    <property type="nucleotide sequence ID" value="NZ_CP011307.1"/>
</dbReference>
<evidence type="ECO:0000259" key="5">
    <source>
        <dbReference type="SMART" id="SM00470"/>
    </source>
</evidence>
<dbReference type="PANTHER" id="PTHR33375">
    <property type="entry name" value="CHROMOSOME-PARTITIONING PROTEIN PARB-RELATED"/>
    <property type="match status" value="1"/>
</dbReference>
<dbReference type="InterPro" id="IPR003115">
    <property type="entry name" value="ParB_N"/>
</dbReference>
<reference evidence="6 7" key="1">
    <citation type="journal article" date="2015" name="Nat. Commun.">
        <title>Production of butyrate from lysine and the Amadori product fructoselysine by a human gut commensal.</title>
        <authorList>
            <person name="Bui T.P."/>
            <person name="Ritari J."/>
            <person name="Boeren S."/>
            <person name="de Waard P."/>
            <person name="Plugge C.M."/>
            <person name="de Vos W.M."/>
        </authorList>
    </citation>
    <scope>NUCLEOTIDE SEQUENCE [LARGE SCALE GENOMIC DNA]</scope>
    <source>
        <strain evidence="6 7">AF211</strain>
    </source>
</reference>
<organism evidence="6 7">
    <name type="scientific">Intestinimonas butyriciproducens</name>
    <dbReference type="NCBI Taxonomy" id="1297617"/>
    <lineage>
        <taxon>Bacteria</taxon>
        <taxon>Bacillati</taxon>
        <taxon>Bacillota</taxon>
        <taxon>Clostridia</taxon>
        <taxon>Eubacteriales</taxon>
        <taxon>Intestinimonas</taxon>
    </lineage>
</organism>
<dbReference type="Pfam" id="PF02195">
    <property type="entry name" value="ParB_N"/>
    <property type="match status" value="1"/>
</dbReference>
<comment type="subcellular location">
    <subcellularLocation>
        <location evidence="1">Cytoplasm</location>
        <location evidence="1">Nucleoid</location>
    </subcellularLocation>
</comment>
<accession>A0A0S2W8U7</accession>
<comment type="similarity">
    <text evidence="2">Belongs to the ParB family.</text>
</comment>
<dbReference type="AlphaFoldDB" id="A0A0S2W8U7"/>
<dbReference type="NCBIfam" id="TIGR00180">
    <property type="entry name" value="parB_part"/>
    <property type="match status" value="1"/>
</dbReference>
<evidence type="ECO:0000313" key="6">
    <source>
        <dbReference type="EMBL" id="ALP95755.1"/>
    </source>
</evidence>
<evidence type="ECO:0000256" key="4">
    <source>
        <dbReference type="ARBA" id="ARBA00023125"/>
    </source>
</evidence>
<dbReference type="GO" id="GO:0003677">
    <property type="term" value="F:DNA binding"/>
    <property type="evidence" value="ECO:0007669"/>
    <property type="project" value="UniProtKB-KW"/>
</dbReference>
<dbReference type="InterPro" id="IPR041468">
    <property type="entry name" value="HTH_ParB/Spo0J"/>
</dbReference>
<dbReference type="Pfam" id="PF17762">
    <property type="entry name" value="HTH_ParB"/>
    <property type="match status" value="1"/>
</dbReference>
<keyword evidence="7" id="KW-1185">Reference proteome</keyword>
<evidence type="ECO:0000256" key="3">
    <source>
        <dbReference type="ARBA" id="ARBA00022829"/>
    </source>
</evidence>
<name>A0A0S2W8U7_9FIRM</name>
<dbReference type="EMBL" id="CP011307">
    <property type="protein sequence ID" value="ALP95755.1"/>
    <property type="molecule type" value="Genomic_DNA"/>
</dbReference>
<dbReference type="Gene3D" id="3.90.1530.30">
    <property type="match status" value="1"/>
</dbReference>
<evidence type="ECO:0000256" key="2">
    <source>
        <dbReference type="ARBA" id="ARBA00006295"/>
    </source>
</evidence>
<keyword evidence="4" id="KW-0238">DNA-binding</keyword>
<dbReference type="GO" id="GO:0005694">
    <property type="term" value="C:chromosome"/>
    <property type="evidence" value="ECO:0007669"/>
    <property type="project" value="TreeGrafter"/>
</dbReference>
<dbReference type="InterPro" id="IPR036086">
    <property type="entry name" value="ParB/Sulfiredoxin_sf"/>
</dbReference>
<keyword evidence="3" id="KW-0159">Chromosome partition</keyword>
<dbReference type="STRING" id="1297617.IB211_03367"/>
<dbReference type="InterPro" id="IPR004437">
    <property type="entry name" value="ParB/RepB/Spo0J"/>
</dbReference>
<reference evidence="7" key="2">
    <citation type="submission" date="2015-04" db="EMBL/GenBank/DDBJ databases">
        <title>A butyrogenic pathway from the amino acid lysine in a human gut commensal.</title>
        <authorList>
            <person name="de Vos W.M."/>
            <person name="Bui N.T.P."/>
            <person name="Plugge C.M."/>
            <person name="Ritari J."/>
        </authorList>
    </citation>
    <scope>NUCLEOTIDE SEQUENCE [LARGE SCALE GENOMIC DNA]</scope>
    <source>
        <strain evidence="7">AF211</strain>
    </source>
</reference>
<dbReference type="GO" id="GO:0007059">
    <property type="term" value="P:chromosome segregation"/>
    <property type="evidence" value="ECO:0007669"/>
    <property type="project" value="UniProtKB-KW"/>
</dbReference>
<dbReference type="SMART" id="SM00470">
    <property type="entry name" value="ParB"/>
    <property type="match status" value="1"/>
</dbReference>
<dbReference type="PANTHER" id="PTHR33375:SF1">
    <property type="entry name" value="CHROMOSOME-PARTITIONING PROTEIN PARB-RELATED"/>
    <property type="match status" value="1"/>
</dbReference>
<evidence type="ECO:0000313" key="7">
    <source>
        <dbReference type="Proteomes" id="UP000064844"/>
    </source>
</evidence>
<dbReference type="eggNOG" id="COG1475">
    <property type="taxonomic scope" value="Bacteria"/>
</dbReference>
<protein>
    <submittedName>
        <fullName evidence="6">Chromosome (Plasmid) partitioning protein ParB / Stage 0 sporulation protein J</fullName>
    </submittedName>
</protein>
<dbReference type="FunFam" id="1.10.10.2830:FF:000001">
    <property type="entry name" value="Chromosome partitioning protein ParB"/>
    <property type="match status" value="1"/>
</dbReference>
<dbReference type="PATRIC" id="fig|1297617.4.peg.3457"/>
<gene>
    <name evidence="6" type="ORF">IB211_03367</name>
</gene>
<sequence>MQFLRKKGLFESGRVLYLSVDSLRPNPNQPRTQFSQEGLEELSASIQEHGILQPLSVRRVEGGYELVSGERRLRAAKLAGLREVPCIAVDVDDTASSLLALVENLQRRDLDFLEEAFALDKLIRTYHLSQEEAARRIGKSQSAVANKLRLLKLPPEALYLLRESGLTERHARALLRLEGDEARLSALRHVAANHLTVAKTEAYVESLLSPKPQKRKPTYLIKDVRFFLNTVTRGLSLMKGAGIDAQCGRQETADAILLTIRIPKCS</sequence>
<dbReference type="CDD" id="cd16393">
    <property type="entry name" value="SPO0J_N"/>
    <property type="match status" value="1"/>
</dbReference>
<dbReference type="GO" id="GO:0009295">
    <property type="term" value="C:nucleoid"/>
    <property type="evidence" value="ECO:0007669"/>
    <property type="project" value="UniProtKB-SubCell"/>
</dbReference>
<dbReference type="Proteomes" id="UP000064844">
    <property type="component" value="Chromosome"/>
</dbReference>
<dbReference type="Gene3D" id="1.10.10.2830">
    <property type="match status" value="1"/>
</dbReference>
<proteinExistence type="inferred from homology"/>